<evidence type="ECO:0008006" key="4">
    <source>
        <dbReference type="Google" id="ProtNLM"/>
    </source>
</evidence>
<dbReference type="Proteomes" id="UP000061468">
    <property type="component" value="Chromosome"/>
</dbReference>
<evidence type="ECO:0000313" key="3">
    <source>
        <dbReference type="Proteomes" id="UP000061468"/>
    </source>
</evidence>
<dbReference type="EMBL" id="CP013928">
    <property type="protein sequence ID" value="AMJ79553.1"/>
    <property type="molecule type" value="Genomic_DNA"/>
</dbReference>
<dbReference type="AlphaFoldDB" id="A0AAC9ADX4"/>
<dbReference type="Pfam" id="PF12915">
    <property type="entry name" value="DUF3833"/>
    <property type="match status" value="1"/>
</dbReference>
<accession>A0AAC9ADX4</accession>
<name>A0AAC9ADX4_9ALTE</name>
<evidence type="ECO:0000256" key="1">
    <source>
        <dbReference type="SAM" id="SignalP"/>
    </source>
</evidence>
<dbReference type="InterPro" id="IPR024409">
    <property type="entry name" value="DUF3833"/>
</dbReference>
<dbReference type="RefSeq" id="WP_012519533.1">
    <property type="nucleotide sequence ID" value="NZ_CAKMLI010000023.1"/>
</dbReference>
<keyword evidence="1" id="KW-0732">Signal</keyword>
<organism evidence="2 3">
    <name type="scientific">Alteromonas mediterranea</name>
    <dbReference type="NCBI Taxonomy" id="314275"/>
    <lineage>
        <taxon>Bacteria</taxon>
        <taxon>Pseudomonadati</taxon>
        <taxon>Pseudomonadota</taxon>
        <taxon>Gammaproteobacteria</taxon>
        <taxon>Alteromonadales</taxon>
        <taxon>Alteromonadaceae</taxon>
        <taxon>Alteromonas/Salinimonas group</taxon>
        <taxon>Alteromonas</taxon>
    </lineage>
</organism>
<feature type="chain" id="PRO_5042161460" description="DUF3833 domain-containing protein" evidence="1">
    <location>
        <begin position="22"/>
        <end position="185"/>
    </location>
</feature>
<proteinExistence type="predicted"/>
<dbReference type="PROSITE" id="PS51257">
    <property type="entry name" value="PROKAR_LIPOPROTEIN"/>
    <property type="match status" value="1"/>
</dbReference>
<reference evidence="2 3" key="1">
    <citation type="submission" date="2015-12" db="EMBL/GenBank/DDBJ databases">
        <title>Intraspecies pangenome expansion in the marine bacterium Alteromonas.</title>
        <authorList>
            <person name="Lopez-Perez M."/>
            <person name="Rodriguez-Valera F."/>
        </authorList>
    </citation>
    <scope>NUCLEOTIDE SEQUENCE [LARGE SCALE GENOMIC DNA]</scope>
    <source>
        <strain evidence="2 3">UM8</strain>
    </source>
</reference>
<gene>
    <name evidence="2" type="ORF">AV942_15265</name>
</gene>
<feature type="signal peptide" evidence="1">
    <location>
        <begin position="1"/>
        <end position="21"/>
    </location>
</feature>
<sequence>MIKNAMKVVLGLSIASLSVLGLSGCSVSVEGEDYQSIAPTFNIEQFFDGNVKAWGIVQNRSGEVVQRFVVDIDGSINGNTLTLDETFDYGVGEGPGSRTWKIVKQSDNTYVGRAGDIDGPAKGTSYGNAFNFHYEMDLPVDDTTYSVTFDDWFWAFDDSTMMNRSYIRKFGIVMAEVTIFMQKQP</sequence>
<dbReference type="OMA" id="DWMYLMD"/>
<protein>
    <recommendedName>
        <fullName evidence="4">DUF3833 domain-containing protein</fullName>
    </recommendedName>
</protein>
<dbReference type="GeneID" id="56343393"/>
<evidence type="ECO:0000313" key="2">
    <source>
        <dbReference type="EMBL" id="AMJ79553.1"/>
    </source>
</evidence>